<dbReference type="AlphaFoldDB" id="A0A242Z229"/>
<proteinExistence type="predicted"/>
<dbReference type="RefSeq" id="WP_088093278.1">
    <property type="nucleotide sequence ID" value="NZ_JARMNH010000157.1"/>
</dbReference>
<organism evidence="1 2">
    <name type="scientific">Bacillus wiedmannii</name>
    <dbReference type="NCBI Taxonomy" id="1890302"/>
    <lineage>
        <taxon>Bacteria</taxon>
        <taxon>Bacillati</taxon>
        <taxon>Bacillota</taxon>
        <taxon>Bacilli</taxon>
        <taxon>Bacillales</taxon>
        <taxon>Bacillaceae</taxon>
        <taxon>Bacillus</taxon>
        <taxon>Bacillus cereus group</taxon>
    </lineage>
</organism>
<sequence>MRAVAKKVRIIRLQDEYCKNCKYQTDVEQYCIEQCEIGKKLITLGKKEFRKRLTKVKTIEEKWDEKCKQAIILYNQGVNYPDIAKEMGCHVSNLYKELKKRGWLQM</sequence>
<dbReference type="Gene3D" id="1.10.10.60">
    <property type="entry name" value="Homeodomain-like"/>
    <property type="match status" value="1"/>
</dbReference>
<comment type="caution">
    <text evidence="1">The sequence shown here is derived from an EMBL/GenBank/DDBJ whole genome shotgun (WGS) entry which is preliminary data.</text>
</comment>
<evidence type="ECO:0000313" key="2">
    <source>
        <dbReference type="Proteomes" id="UP000194945"/>
    </source>
</evidence>
<protein>
    <submittedName>
        <fullName evidence="1">Cobalamin biosynthesis protein</fullName>
    </submittedName>
</protein>
<dbReference type="EMBL" id="NFDE01000059">
    <property type="protein sequence ID" value="OTX86095.1"/>
    <property type="molecule type" value="Genomic_DNA"/>
</dbReference>
<gene>
    <name evidence="1" type="ORF">BK730_22260</name>
</gene>
<accession>A0A242Z229</accession>
<evidence type="ECO:0000313" key="1">
    <source>
        <dbReference type="EMBL" id="OTX86095.1"/>
    </source>
</evidence>
<dbReference type="Proteomes" id="UP000194945">
    <property type="component" value="Unassembled WGS sequence"/>
</dbReference>
<accession>A0A2B6M8M6</accession>
<name>A0A242Z229_9BACI</name>
<reference evidence="1 2" key="1">
    <citation type="submission" date="2016-10" db="EMBL/GenBank/DDBJ databases">
        <title>Comparative genomics of Bacillus thuringiensis reveals a path to pathogens against multiple invertebrate hosts.</title>
        <authorList>
            <person name="Zheng J."/>
            <person name="Gao Q."/>
            <person name="Liu H."/>
            <person name="Peng D."/>
            <person name="Ruan L."/>
            <person name="Sun M."/>
        </authorList>
    </citation>
    <scope>NUCLEOTIDE SEQUENCE [LARGE SCALE GENOMIC DNA]</scope>
    <source>
        <strain evidence="1">BGSC 4BK1</strain>
    </source>
</reference>